<name>A0ABR6CKU1_9BACI</name>
<reference evidence="1 2" key="1">
    <citation type="submission" date="2020-08" db="EMBL/GenBank/DDBJ databases">
        <title>Genomic Encyclopedia of Type Strains, Phase IV (KMG-IV): sequencing the most valuable type-strain genomes for metagenomic binning, comparative biology and taxonomic classification.</title>
        <authorList>
            <person name="Goeker M."/>
        </authorList>
    </citation>
    <scope>NUCLEOTIDE SEQUENCE [LARGE SCALE GENOMIC DNA]</scope>
    <source>
        <strain evidence="1 2">DSM 105481</strain>
    </source>
</reference>
<organism evidence="1 2">
    <name type="scientific">Peribacillus huizhouensis</name>
    <dbReference type="NCBI Taxonomy" id="1501239"/>
    <lineage>
        <taxon>Bacteria</taxon>
        <taxon>Bacillati</taxon>
        <taxon>Bacillota</taxon>
        <taxon>Bacilli</taxon>
        <taxon>Bacillales</taxon>
        <taxon>Bacillaceae</taxon>
        <taxon>Peribacillus</taxon>
    </lineage>
</organism>
<evidence type="ECO:0000313" key="1">
    <source>
        <dbReference type="EMBL" id="MBA9025326.1"/>
    </source>
</evidence>
<accession>A0ABR6CKU1</accession>
<proteinExistence type="predicted"/>
<keyword evidence="2" id="KW-1185">Reference proteome</keyword>
<dbReference type="EMBL" id="JACJHX010000001">
    <property type="protein sequence ID" value="MBA9025326.1"/>
    <property type="molecule type" value="Genomic_DNA"/>
</dbReference>
<evidence type="ECO:0000313" key="2">
    <source>
        <dbReference type="Proteomes" id="UP000626697"/>
    </source>
</evidence>
<comment type="caution">
    <text evidence="1">The sequence shown here is derived from an EMBL/GenBank/DDBJ whole genome shotgun (WGS) entry which is preliminary data.</text>
</comment>
<sequence length="118" mass="13779">MNGIILINPNYAINDTSRQESFIIQKTLLSKYAEENNIQYTILNPYQIHSFYTIPHALLYDLNNIKEGVLDCLLLYSMNTQSRFIGMYPEKWLAIVSFFRNIYTIKDGLTTQEEKISS</sequence>
<evidence type="ECO:0008006" key="3">
    <source>
        <dbReference type="Google" id="ProtNLM"/>
    </source>
</evidence>
<gene>
    <name evidence="1" type="ORF">HNP81_000608</name>
</gene>
<dbReference type="Proteomes" id="UP000626697">
    <property type="component" value="Unassembled WGS sequence"/>
</dbReference>
<protein>
    <recommendedName>
        <fullName evidence="3">DUF4406 domain-containing protein</fullName>
    </recommendedName>
</protein>